<evidence type="ECO:0000313" key="3">
    <source>
        <dbReference type="Proteomes" id="UP000315783"/>
    </source>
</evidence>
<reference evidence="2 3" key="1">
    <citation type="journal article" date="2019" name="Appl. Microbiol. Biotechnol.">
        <title>Genome sequence of Isaria javanica and comparative genome analysis insights into family S53 peptidase evolution in fungal entomopathogens.</title>
        <authorList>
            <person name="Lin R."/>
            <person name="Zhang X."/>
            <person name="Xin B."/>
            <person name="Zou M."/>
            <person name="Gao Y."/>
            <person name="Qin F."/>
            <person name="Hu Q."/>
            <person name="Xie B."/>
            <person name="Cheng X."/>
        </authorList>
    </citation>
    <scope>NUCLEOTIDE SEQUENCE [LARGE SCALE GENOMIC DNA]</scope>
    <source>
        <strain evidence="2 3">IJ1G</strain>
    </source>
</reference>
<protein>
    <submittedName>
        <fullName evidence="2">Uncharacterized protein</fullName>
    </submittedName>
</protein>
<feature type="compositionally biased region" description="Basic and acidic residues" evidence="1">
    <location>
        <begin position="314"/>
        <end position="325"/>
    </location>
</feature>
<dbReference type="Proteomes" id="UP000315783">
    <property type="component" value="Unassembled WGS sequence"/>
</dbReference>
<feature type="region of interest" description="Disordered" evidence="1">
    <location>
        <begin position="313"/>
        <end position="341"/>
    </location>
</feature>
<dbReference type="AlphaFoldDB" id="A0A545UVE9"/>
<proteinExistence type="predicted"/>
<evidence type="ECO:0000313" key="2">
    <source>
        <dbReference type="EMBL" id="TQV93439.1"/>
    </source>
</evidence>
<name>A0A545UVE9_9HYPO</name>
<evidence type="ECO:0000256" key="1">
    <source>
        <dbReference type="SAM" id="MobiDB-lite"/>
    </source>
</evidence>
<comment type="caution">
    <text evidence="2">The sequence shown here is derived from an EMBL/GenBank/DDBJ whole genome shotgun (WGS) entry which is preliminary data.</text>
</comment>
<feature type="compositionally biased region" description="Basic and acidic residues" evidence="1">
    <location>
        <begin position="43"/>
        <end position="55"/>
    </location>
</feature>
<feature type="region of interest" description="Disordered" evidence="1">
    <location>
        <begin position="43"/>
        <end position="138"/>
    </location>
</feature>
<feature type="compositionally biased region" description="Basic and acidic residues" evidence="1">
    <location>
        <begin position="75"/>
        <end position="94"/>
    </location>
</feature>
<keyword evidence="3" id="KW-1185">Reference proteome</keyword>
<organism evidence="2 3">
    <name type="scientific">Cordyceps javanica</name>
    <dbReference type="NCBI Taxonomy" id="43265"/>
    <lineage>
        <taxon>Eukaryota</taxon>
        <taxon>Fungi</taxon>
        <taxon>Dikarya</taxon>
        <taxon>Ascomycota</taxon>
        <taxon>Pezizomycotina</taxon>
        <taxon>Sordariomycetes</taxon>
        <taxon>Hypocreomycetidae</taxon>
        <taxon>Hypocreales</taxon>
        <taxon>Cordycipitaceae</taxon>
        <taxon>Cordyceps</taxon>
    </lineage>
</organism>
<dbReference type="EMBL" id="SPUK01000012">
    <property type="protein sequence ID" value="TQV93439.1"/>
    <property type="molecule type" value="Genomic_DNA"/>
</dbReference>
<accession>A0A545UVE9</accession>
<sequence length="358" mass="39563">MVLYEEKMKESEPQQVTIYGSRPKMIANESRFGGVLVAESVERAKERTNAEDKSSPARSAKKNKVYVQRLGKGKRKEETETKSEGRGGRARGECQGHAFKNPGCQRQPRSSGRGEKKKARLTRDETESRLASLGGGMASGLPPREGVCVGKLMHEFANPGRGAAKPAHTASGPTNLYWPKGGRALSYSFAQLHEGKTGSGGYLVGSSLSCRHQPPTTNRHGCPAHLQAMRWLVFGNYQRRKGKEKTDKEGRQRRKLGGSAQWLQTRGVAAVKCLHDAMHLGSHAFVTGNSKKAMTGSPWDMVLPTLLHQSRVPSGREWRADHPRTDIQPCTKKSNPPTHAAMRHRNKNARFTEYYLLG</sequence>
<gene>
    <name evidence="2" type="ORF">IF1G_08017</name>
</gene>